<organism evidence="2 3">
    <name type="scientific">Streptomyces wedmorensis</name>
    <dbReference type="NCBI Taxonomy" id="43759"/>
    <lineage>
        <taxon>Bacteria</taxon>
        <taxon>Bacillati</taxon>
        <taxon>Actinomycetota</taxon>
        <taxon>Actinomycetes</taxon>
        <taxon>Kitasatosporales</taxon>
        <taxon>Streptomycetaceae</taxon>
        <taxon>Streptomyces</taxon>
    </lineage>
</organism>
<feature type="region of interest" description="Disordered" evidence="1">
    <location>
        <begin position="1"/>
        <end position="76"/>
    </location>
</feature>
<name>A0ABW6ITH3_STRWE</name>
<feature type="compositionally biased region" description="Low complexity" evidence="1">
    <location>
        <begin position="40"/>
        <end position="76"/>
    </location>
</feature>
<dbReference type="Proteomes" id="UP001600424">
    <property type="component" value="Unassembled WGS sequence"/>
</dbReference>
<comment type="caution">
    <text evidence="2">The sequence shown here is derived from an EMBL/GenBank/DDBJ whole genome shotgun (WGS) entry which is preliminary data.</text>
</comment>
<feature type="compositionally biased region" description="Low complexity" evidence="1">
    <location>
        <begin position="15"/>
        <end position="29"/>
    </location>
</feature>
<feature type="compositionally biased region" description="Basic and acidic residues" evidence="1">
    <location>
        <begin position="239"/>
        <end position="253"/>
    </location>
</feature>
<evidence type="ECO:0000313" key="3">
    <source>
        <dbReference type="Proteomes" id="UP001600424"/>
    </source>
</evidence>
<protein>
    <submittedName>
        <fullName evidence="2">Uncharacterized protein</fullName>
    </submittedName>
</protein>
<feature type="compositionally biased region" description="Basic and acidic residues" evidence="1">
    <location>
        <begin position="185"/>
        <end position="207"/>
    </location>
</feature>
<proteinExistence type="predicted"/>
<sequence length="303" mass="29939">MSDDHGYGALERSLRAALGAPTATTGDPARPAPDDASDVPGGAPASGDAPAPGGSGVPSGAPAPSEGPTARAAGAEADALAAFRAARDAGLHASRETRRRDDWTPATDRRRPRRPLKTAVAALFASATLGGVAVAGGGLGDLPGTNTPSPEPRPAGVLPAPTRVPGKAVSTSPGPPETSTPIYPEGHHAPPPDGHREALCRAFEKGGKQGRGQGAGKGKDGDAVPPPAAWRRLVDAAGGEDRVPAFCGRDQRPGKAPPAGGRPKDGTGRGASSSDPGDPPNGRAATGPDGPAARTAPPASRDE</sequence>
<reference evidence="2 3" key="1">
    <citation type="submission" date="2024-09" db="EMBL/GenBank/DDBJ databases">
        <title>The Natural Products Discovery Center: Release of the First 8490 Sequenced Strains for Exploring Actinobacteria Biosynthetic Diversity.</title>
        <authorList>
            <person name="Kalkreuter E."/>
            <person name="Kautsar S.A."/>
            <person name="Yang D."/>
            <person name="Bader C.D."/>
            <person name="Teijaro C.N."/>
            <person name="Fluegel L."/>
            <person name="Davis C.M."/>
            <person name="Simpson J.R."/>
            <person name="Lauterbach L."/>
            <person name="Steele A.D."/>
            <person name="Gui C."/>
            <person name="Meng S."/>
            <person name="Li G."/>
            <person name="Viehrig K."/>
            <person name="Ye F."/>
            <person name="Su P."/>
            <person name="Kiefer A.F."/>
            <person name="Nichols A."/>
            <person name="Cepeda A.J."/>
            <person name="Yan W."/>
            <person name="Fan B."/>
            <person name="Jiang Y."/>
            <person name="Adhikari A."/>
            <person name="Zheng C.-J."/>
            <person name="Schuster L."/>
            <person name="Cowan T.M."/>
            <person name="Smanski M.J."/>
            <person name="Chevrette M.G."/>
            <person name="De Carvalho L.P.S."/>
            <person name="Shen B."/>
        </authorList>
    </citation>
    <scope>NUCLEOTIDE SEQUENCE [LARGE SCALE GENOMIC DNA]</scope>
    <source>
        <strain evidence="2 3">NPDC056472</strain>
    </source>
</reference>
<dbReference type="RefSeq" id="WP_386250999.1">
    <property type="nucleotide sequence ID" value="NZ_JBHTRV010000009.1"/>
</dbReference>
<evidence type="ECO:0000313" key="2">
    <source>
        <dbReference type="EMBL" id="MFE5980928.1"/>
    </source>
</evidence>
<feature type="region of interest" description="Disordered" evidence="1">
    <location>
        <begin position="133"/>
        <end position="303"/>
    </location>
</feature>
<dbReference type="EMBL" id="JBHTRV010000009">
    <property type="protein sequence ID" value="MFE5980928.1"/>
    <property type="molecule type" value="Genomic_DNA"/>
</dbReference>
<gene>
    <name evidence="2" type="ORF">ACFQ63_14595</name>
</gene>
<feature type="region of interest" description="Disordered" evidence="1">
    <location>
        <begin position="88"/>
        <end position="116"/>
    </location>
</feature>
<accession>A0ABW6ITH3</accession>
<feature type="compositionally biased region" description="Basic and acidic residues" evidence="1">
    <location>
        <begin position="88"/>
        <end position="109"/>
    </location>
</feature>
<evidence type="ECO:0000256" key="1">
    <source>
        <dbReference type="SAM" id="MobiDB-lite"/>
    </source>
</evidence>
<keyword evidence="3" id="KW-1185">Reference proteome</keyword>